<accession>A0ABW1XJB7</accession>
<evidence type="ECO:0000313" key="1">
    <source>
        <dbReference type="EMBL" id="MFC6439904.1"/>
    </source>
</evidence>
<evidence type="ECO:0008006" key="3">
    <source>
        <dbReference type="Google" id="ProtNLM"/>
    </source>
</evidence>
<dbReference type="RefSeq" id="WP_131256790.1">
    <property type="nucleotide sequence ID" value="NZ_JBHSUS010000001.1"/>
</dbReference>
<keyword evidence="2" id="KW-1185">Reference proteome</keyword>
<protein>
    <recommendedName>
        <fullName evidence="3">HNH endonuclease</fullName>
    </recommendedName>
</protein>
<gene>
    <name evidence="1" type="ORF">ACFP85_07055</name>
</gene>
<dbReference type="Proteomes" id="UP001596364">
    <property type="component" value="Unassembled WGS sequence"/>
</dbReference>
<reference evidence="2" key="1">
    <citation type="journal article" date="2019" name="Int. J. Syst. Evol. Microbiol.">
        <title>The Global Catalogue of Microorganisms (GCM) 10K type strain sequencing project: providing services to taxonomists for standard genome sequencing and annotation.</title>
        <authorList>
            <consortium name="The Broad Institute Genomics Platform"/>
            <consortium name="The Broad Institute Genome Sequencing Center for Infectious Disease"/>
            <person name="Wu L."/>
            <person name="Ma J."/>
        </authorList>
    </citation>
    <scope>NUCLEOTIDE SEQUENCE [LARGE SCALE GENOMIC DNA]</scope>
    <source>
        <strain evidence="2">CGMCC 1.16031</strain>
    </source>
</reference>
<comment type="caution">
    <text evidence="1">The sequence shown here is derived from an EMBL/GenBank/DDBJ whole genome shotgun (WGS) entry which is preliminary data.</text>
</comment>
<dbReference type="EMBL" id="JBHSUS010000001">
    <property type="protein sequence ID" value="MFC6439904.1"/>
    <property type="molecule type" value="Genomic_DNA"/>
</dbReference>
<sequence length="327" mass="37557">MKVHQSYGKQTFDSKACFLCGEHLGGSKSVEHVFPKWLQNKYDLWNQKIGLLNGSLLSYRQLTIPCCKRCNNEHLSRVEDEVSAAVKGGFLKTSRLPVNTWYLWAGKIFYGILRKELTLLSERSEPYSGTIVSEDILKSFSNLHLFMQGLRGRHEFCADVPYSVLVCNLHEFGGAFDFRDNLFLSTVAIRMGETGVIVSFEDGGITKESYGRYVTEVDGSKLHPIQFYELYAKITYQMKLRQKHLSYVTQTHVDGHFVASTEVIRSSSPLDNWNSKEFVELLSCYISPWLSEKEMADLFDQVRTWMVNENGKPLLLSREEWESPTIQ</sequence>
<name>A0ABW1XJB7_9ALTE</name>
<proteinExistence type="predicted"/>
<organism evidence="1 2">
    <name type="scientific">Pseudobowmanella zhangzhouensis</name>
    <dbReference type="NCBI Taxonomy" id="1537679"/>
    <lineage>
        <taxon>Bacteria</taxon>
        <taxon>Pseudomonadati</taxon>
        <taxon>Pseudomonadota</taxon>
        <taxon>Gammaproteobacteria</taxon>
        <taxon>Alteromonadales</taxon>
        <taxon>Alteromonadaceae</taxon>
    </lineage>
</organism>
<evidence type="ECO:0000313" key="2">
    <source>
        <dbReference type="Proteomes" id="UP001596364"/>
    </source>
</evidence>